<dbReference type="OrthoDB" id="437889at2759"/>
<sequence>MNRAPRIVLPNIISIIFVGLLLFYDKIMQHFLWIATTDQQEKVQLEHPDSEIGEIQQPWNIFDNILIYQGLKIGEDYVFIPLKRKEITKEEERKIKKQFDVIAEQIVNVGNKNGQLKNEIFCQLIKQTTIGEQSEKELKPTMLQETVRRGWHLIMLCCERFSPLHNFEKILLAHFDKALDVQQIQSEGLTSTMQEDISMYAVHSYNKLIMSILPRNILKVDEKTKFDIEKIRNERWNFDCELNDIMLRQSILPSPEKDFLVPSILIFLTNKIIQTDGLKTEGIFRKCVPIDEAENAIALLDLGDYNNQFFKDHDNLHLYAVLLMNWFYRLWEPIIPFKLYDDALNTVRPSGPNNDDNITKITSCQFILQHLPLTNILTLKYISRFLKYIYADENVRQNKMPLENLALIFAPNLIRQKSKDPTKMNANLHLEIAFIRTVMLELSNLPIDWEDEKFEQSQRQIYDNYCKSN</sequence>
<dbReference type="InterPro" id="IPR000857">
    <property type="entry name" value="MyTH4_dom"/>
</dbReference>
<dbReference type="EMBL" id="SNRW01011695">
    <property type="protein sequence ID" value="KAA6374821.1"/>
    <property type="molecule type" value="Genomic_DNA"/>
</dbReference>
<dbReference type="PROSITE" id="PS50238">
    <property type="entry name" value="RHOGAP"/>
    <property type="match status" value="1"/>
</dbReference>
<evidence type="ECO:0000256" key="1">
    <source>
        <dbReference type="SAM" id="Phobius"/>
    </source>
</evidence>
<keyword evidence="1" id="KW-0812">Transmembrane</keyword>
<dbReference type="Pfam" id="PF00784">
    <property type="entry name" value="MyTH4"/>
    <property type="match status" value="1"/>
</dbReference>
<dbReference type="PROSITE" id="PS51016">
    <property type="entry name" value="MYTH4"/>
    <property type="match status" value="1"/>
</dbReference>
<dbReference type="Proteomes" id="UP000324800">
    <property type="component" value="Unassembled WGS sequence"/>
</dbReference>
<keyword evidence="1" id="KW-0472">Membrane</keyword>
<feature type="domain" description="MyTH4" evidence="3">
    <location>
        <begin position="36"/>
        <end position="232"/>
    </location>
</feature>
<evidence type="ECO:0000259" key="3">
    <source>
        <dbReference type="PROSITE" id="PS51016"/>
    </source>
</evidence>
<dbReference type="Gene3D" id="1.25.40.530">
    <property type="entry name" value="MyTH4 domain"/>
    <property type="match status" value="1"/>
</dbReference>
<dbReference type="AlphaFoldDB" id="A0A5J4UY56"/>
<dbReference type="SUPFAM" id="SSF48350">
    <property type="entry name" value="GTPase activation domain, GAP"/>
    <property type="match status" value="1"/>
</dbReference>
<reference evidence="4 5" key="1">
    <citation type="submission" date="2019-03" db="EMBL/GenBank/DDBJ databases">
        <title>Single cell metagenomics reveals metabolic interactions within the superorganism composed of flagellate Streblomastix strix and complex community of Bacteroidetes bacteria on its surface.</title>
        <authorList>
            <person name="Treitli S.C."/>
            <person name="Kolisko M."/>
            <person name="Husnik F."/>
            <person name="Keeling P."/>
            <person name="Hampl V."/>
        </authorList>
    </citation>
    <scope>NUCLEOTIDE SEQUENCE [LARGE SCALE GENOMIC DNA]</scope>
    <source>
        <strain evidence="4">ST1C</strain>
    </source>
</reference>
<dbReference type="Pfam" id="PF00620">
    <property type="entry name" value="RhoGAP"/>
    <property type="match status" value="1"/>
</dbReference>
<evidence type="ECO:0000313" key="5">
    <source>
        <dbReference type="Proteomes" id="UP000324800"/>
    </source>
</evidence>
<proteinExistence type="predicted"/>
<evidence type="ECO:0000313" key="4">
    <source>
        <dbReference type="EMBL" id="KAA6374821.1"/>
    </source>
</evidence>
<protein>
    <submittedName>
        <fullName evidence="4">Putative Rho GTPase-activating protein 39</fullName>
    </submittedName>
</protein>
<feature type="domain" description="Rho-GAP" evidence="2">
    <location>
        <begin position="240"/>
        <end position="446"/>
    </location>
</feature>
<dbReference type="GO" id="GO:0005856">
    <property type="term" value="C:cytoskeleton"/>
    <property type="evidence" value="ECO:0007669"/>
    <property type="project" value="InterPro"/>
</dbReference>
<dbReference type="SMART" id="SM00324">
    <property type="entry name" value="RhoGAP"/>
    <property type="match status" value="1"/>
</dbReference>
<evidence type="ECO:0000259" key="2">
    <source>
        <dbReference type="PROSITE" id="PS50238"/>
    </source>
</evidence>
<dbReference type="GO" id="GO:0005096">
    <property type="term" value="F:GTPase activator activity"/>
    <property type="evidence" value="ECO:0007669"/>
    <property type="project" value="TreeGrafter"/>
</dbReference>
<dbReference type="InterPro" id="IPR038185">
    <property type="entry name" value="MyTH4_dom_sf"/>
</dbReference>
<dbReference type="Gene3D" id="1.10.555.10">
    <property type="entry name" value="Rho GTPase activation protein"/>
    <property type="match status" value="1"/>
</dbReference>
<dbReference type="GO" id="GO:0005737">
    <property type="term" value="C:cytoplasm"/>
    <property type="evidence" value="ECO:0007669"/>
    <property type="project" value="TreeGrafter"/>
</dbReference>
<keyword evidence="1" id="KW-1133">Transmembrane helix</keyword>
<dbReference type="InterPro" id="IPR008936">
    <property type="entry name" value="Rho_GTPase_activation_prot"/>
</dbReference>
<dbReference type="GO" id="GO:0007165">
    <property type="term" value="P:signal transduction"/>
    <property type="evidence" value="ECO:0007669"/>
    <property type="project" value="InterPro"/>
</dbReference>
<organism evidence="4 5">
    <name type="scientific">Streblomastix strix</name>
    <dbReference type="NCBI Taxonomy" id="222440"/>
    <lineage>
        <taxon>Eukaryota</taxon>
        <taxon>Metamonada</taxon>
        <taxon>Preaxostyla</taxon>
        <taxon>Oxymonadida</taxon>
        <taxon>Streblomastigidae</taxon>
        <taxon>Streblomastix</taxon>
    </lineage>
</organism>
<dbReference type="InterPro" id="IPR000198">
    <property type="entry name" value="RhoGAP_dom"/>
</dbReference>
<gene>
    <name evidence="4" type="ORF">EZS28_029653</name>
</gene>
<dbReference type="PANTHER" id="PTHR45876">
    <property type="entry name" value="FI04035P"/>
    <property type="match status" value="1"/>
</dbReference>
<accession>A0A5J4UY56</accession>
<feature type="transmembrane region" description="Helical" evidence="1">
    <location>
        <begin position="7"/>
        <end position="24"/>
    </location>
</feature>
<name>A0A5J4UY56_9EUKA</name>
<comment type="caution">
    <text evidence="4">The sequence shown here is derived from an EMBL/GenBank/DDBJ whole genome shotgun (WGS) entry which is preliminary data.</text>
</comment>
<dbReference type="PANTHER" id="PTHR45876:SF8">
    <property type="entry name" value="FI04035P"/>
    <property type="match status" value="1"/>
</dbReference>